<evidence type="ECO:0000313" key="2">
    <source>
        <dbReference type="Proteomes" id="UP001168552"/>
    </source>
</evidence>
<gene>
    <name evidence="1" type="ORF">QWY31_03605</name>
</gene>
<proteinExistence type="predicted"/>
<dbReference type="Proteomes" id="UP001168552">
    <property type="component" value="Unassembled WGS sequence"/>
</dbReference>
<name>A0ABT8F3J1_9BACT</name>
<comment type="caution">
    <text evidence="1">The sequence shown here is derived from an EMBL/GenBank/DDBJ whole genome shotgun (WGS) entry which is preliminary data.</text>
</comment>
<sequence>MTNSHKIFEFNYASFSMKPYAGKNGGSTKLLKEIVSKLRDKDFPKEKRIIDRHENRKNSISRKLVIISNHYEDTGKRIFGKLALIKNKAPLLWNKVDLVEEIEKEENKEFIEVTNYVIHLGENSDPVIMFEYNYEGPRLNDFEFYIRQIAKDFKIAKNINYSLHLNTNYNQLDKEIVNVFAITVKVNSVNSSSHSNWLNVLKDMNHDTGFKDVRLEFFYNRSKDKNGRYFKNVKGLSFAKKIISWLKNDGTNIDYLEDLKMTYQLNDEGEIVDLDFIKNKVVSMVKVPIINGKIYQNKDFKYEVGIEFNKYLKTGLTSTNFD</sequence>
<organism evidence="1 2">
    <name type="scientific">Shiella aurantiaca</name>
    <dbReference type="NCBI Taxonomy" id="3058365"/>
    <lineage>
        <taxon>Bacteria</taxon>
        <taxon>Pseudomonadati</taxon>
        <taxon>Bacteroidota</taxon>
        <taxon>Cytophagia</taxon>
        <taxon>Cytophagales</taxon>
        <taxon>Shiellaceae</taxon>
        <taxon>Shiella</taxon>
    </lineage>
</organism>
<protein>
    <submittedName>
        <fullName evidence="1">Uncharacterized protein</fullName>
    </submittedName>
</protein>
<reference evidence="1" key="1">
    <citation type="submission" date="2023-06" db="EMBL/GenBank/DDBJ databases">
        <title>Cytophagales bacterium Strain LB-30, isolated from soil.</title>
        <authorList>
            <person name="Liu B."/>
        </authorList>
    </citation>
    <scope>NUCLEOTIDE SEQUENCE</scope>
    <source>
        <strain evidence="1">LB-30</strain>
    </source>
</reference>
<dbReference type="RefSeq" id="WP_320003099.1">
    <property type="nucleotide sequence ID" value="NZ_JAUHJS010000002.1"/>
</dbReference>
<dbReference type="EMBL" id="JAUHJS010000002">
    <property type="protein sequence ID" value="MDN4164571.1"/>
    <property type="molecule type" value="Genomic_DNA"/>
</dbReference>
<accession>A0ABT8F3J1</accession>
<evidence type="ECO:0000313" key="1">
    <source>
        <dbReference type="EMBL" id="MDN4164571.1"/>
    </source>
</evidence>
<keyword evidence="2" id="KW-1185">Reference proteome</keyword>